<dbReference type="EMBL" id="CP146016">
    <property type="protein sequence ID" value="WWQ60488.1"/>
    <property type="molecule type" value="Genomic_DNA"/>
</dbReference>
<feature type="domain" description="ORF D-335-like" evidence="2">
    <location>
        <begin position="1"/>
        <end position="62"/>
    </location>
</feature>
<feature type="region of interest" description="Disordered" evidence="1">
    <location>
        <begin position="45"/>
        <end position="72"/>
    </location>
</feature>
<name>A0AAX4L005_9CREN</name>
<proteinExistence type="predicted"/>
<evidence type="ECO:0000313" key="3">
    <source>
        <dbReference type="EMBL" id="WWQ60488.1"/>
    </source>
</evidence>
<evidence type="ECO:0000256" key="1">
    <source>
        <dbReference type="SAM" id="MobiDB-lite"/>
    </source>
</evidence>
<dbReference type="AlphaFoldDB" id="A0AAX4L005"/>
<protein>
    <submittedName>
        <fullName evidence="3">Integrase</fullName>
    </submittedName>
</protein>
<accession>A0AAX4L005</accession>
<organism evidence="3 4">
    <name type="scientific">Sulfolobus tengchongensis</name>
    <dbReference type="NCBI Taxonomy" id="207809"/>
    <lineage>
        <taxon>Archaea</taxon>
        <taxon>Thermoproteota</taxon>
        <taxon>Thermoprotei</taxon>
        <taxon>Sulfolobales</taxon>
        <taxon>Sulfolobaceae</taxon>
        <taxon>Sulfolobus</taxon>
    </lineage>
</organism>
<evidence type="ECO:0000259" key="2">
    <source>
        <dbReference type="Pfam" id="PF07935"/>
    </source>
</evidence>
<feature type="compositionally biased region" description="Basic and acidic residues" evidence="1">
    <location>
        <begin position="62"/>
        <end position="72"/>
    </location>
</feature>
<reference evidence="3 4" key="1">
    <citation type="submission" date="2024-02" db="EMBL/GenBank/DDBJ databases">
        <title>STSV induces naive adaptation in Sulfolobus.</title>
        <authorList>
            <person name="Xiang X."/>
            <person name="Song M."/>
        </authorList>
    </citation>
    <scope>NUCLEOTIDE SEQUENCE [LARGE SCALE GENOMIC DNA]</scope>
    <source>
        <strain evidence="3 4">RT2</strain>
    </source>
</reference>
<gene>
    <name evidence="3" type="ORF">V6M85_13825</name>
</gene>
<dbReference type="GeneID" id="89337868"/>
<evidence type="ECO:0000313" key="4">
    <source>
        <dbReference type="Proteomes" id="UP001432202"/>
    </source>
</evidence>
<keyword evidence="4" id="KW-1185">Reference proteome</keyword>
<dbReference type="RefSeq" id="WP_338601332.1">
    <property type="nucleotide sequence ID" value="NZ_CP146016.1"/>
</dbReference>
<dbReference type="Pfam" id="PF07935">
    <property type="entry name" value="SSV1_ORF_D-335"/>
    <property type="match status" value="1"/>
</dbReference>
<sequence>MIIRERKGKYYVYKLENVNSEIRETYVGSLDKVVKYYEKLKVEGVGDSPTPTVPRPGFEPGSRARETRKCFK</sequence>
<dbReference type="Proteomes" id="UP001432202">
    <property type="component" value="Chromosome"/>
</dbReference>
<dbReference type="InterPro" id="IPR012922">
    <property type="entry name" value="ORF_D-335"/>
</dbReference>